<comment type="cofactor">
    <cofactor evidence="1">
        <name>a divalent metal cation</name>
        <dbReference type="ChEBI" id="CHEBI:60240"/>
    </cofactor>
</comment>
<evidence type="ECO:0000256" key="2">
    <source>
        <dbReference type="ARBA" id="ARBA00022598"/>
    </source>
</evidence>
<comment type="catalytic activity">
    <reaction evidence="6">
        <text>ATP + (deoxyribonucleotide)n-3'-hydroxyl + 5'-phospho-(deoxyribonucleotide)m = (deoxyribonucleotide)n+m + AMP + diphosphate.</text>
        <dbReference type="EC" id="6.5.1.1"/>
    </reaction>
</comment>
<dbReference type="InterPro" id="IPR012340">
    <property type="entry name" value="NA-bd_OB-fold"/>
</dbReference>
<dbReference type="InterPro" id="IPR012310">
    <property type="entry name" value="DNA_ligase_ATP-dep_cent"/>
</dbReference>
<dbReference type="Proteomes" id="UP000315439">
    <property type="component" value="Unassembled WGS sequence"/>
</dbReference>
<sequence>MELKYQLGIAYCLLPVSLTNISELYAATQFELSPPLLLAKQFEPSINLQNYLVSEKLDGIRAYWDGEQFLTRSGRTIHTPDWFTEKFPKIAIDGELWLGRQQFEKISGIVRRKTIVEKDWKHIKYMAFDLPKELATFEFRLNKLKSLVKDSRSQYLAVVPQKIISSRAELDNALAVVIAKGGEGLMLHKRDSLYQAKRSYDLQKLKPFDDAEAEVLAHIPGKGKYQGLLGAIEVVNQDGIRFKIGSGFSLNERQTPPPVGSKVTYRFRGKTKNNTPRFATYLRRYNE</sequence>
<feature type="domain" description="DNA ligase OB-like" evidence="8">
    <location>
        <begin position="220"/>
        <end position="283"/>
    </location>
</feature>
<dbReference type="Pfam" id="PF01068">
    <property type="entry name" value="DNA_ligase_A_M"/>
    <property type="match status" value="1"/>
</dbReference>
<evidence type="ECO:0000256" key="6">
    <source>
        <dbReference type="ARBA" id="ARBA00034003"/>
    </source>
</evidence>
<gene>
    <name evidence="9" type="ORF">FLL46_02960</name>
</gene>
<keyword evidence="2 9" id="KW-0436">Ligase</keyword>
<dbReference type="AlphaFoldDB" id="A0A545UK62"/>
<dbReference type="GO" id="GO:0006310">
    <property type="term" value="P:DNA recombination"/>
    <property type="evidence" value="ECO:0007669"/>
    <property type="project" value="InterPro"/>
</dbReference>
<dbReference type="GO" id="GO:0003910">
    <property type="term" value="F:DNA ligase (ATP) activity"/>
    <property type="evidence" value="ECO:0007669"/>
    <property type="project" value="UniProtKB-EC"/>
</dbReference>
<dbReference type="Gene3D" id="3.30.1490.70">
    <property type="match status" value="1"/>
</dbReference>
<comment type="caution">
    <text evidence="9">The sequence shown here is derived from an EMBL/GenBank/DDBJ whole genome shotgun (WGS) entry which is preliminary data.</text>
</comment>
<proteinExistence type="predicted"/>
<organism evidence="9 10">
    <name type="scientific">Aliikangiella coralliicola</name>
    <dbReference type="NCBI Taxonomy" id="2592383"/>
    <lineage>
        <taxon>Bacteria</taxon>
        <taxon>Pseudomonadati</taxon>
        <taxon>Pseudomonadota</taxon>
        <taxon>Gammaproteobacteria</taxon>
        <taxon>Oceanospirillales</taxon>
        <taxon>Pleioneaceae</taxon>
        <taxon>Aliikangiella</taxon>
    </lineage>
</organism>
<evidence type="ECO:0000256" key="1">
    <source>
        <dbReference type="ARBA" id="ARBA00001968"/>
    </source>
</evidence>
<evidence type="ECO:0000256" key="4">
    <source>
        <dbReference type="ARBA" id="ARBA00022763"/>
    </source>
</evidence>
<evidence type="ECO:0000259" key="8">
    <source>
        <dbReference type="Pfam" id="PF14743"/>
    </source>
</evidence>
<reference evidence="9 10" key="1">
    <citation type="submission" date="2019-07" db="EMBL/GenBank/DDBJ databases">
        <title>Draft genome for Aliikangiella sp. M105.</title>
        <authorList>
            <person name="Wang G."/>
        </authorList>
    </citation>
    <scope>NUCLEOTIDE SEQUENCE [LARGE SCALE GENOMIC DNA]</scope>
    <source>
        <strain evidence="9 10">M105</strain>
    </source>
</reference>
<dbReference type="GO" id="GO:0006260">
    <property type="term" value="P:DNA replication"/>
    <property type="evidence" value="ECO:0007669"/>
    <property type="project" value="UniProtKB-KW"/>
</dbReference>
<dbReference type="InterPro" id="IPR050326">
    <property type="entry name" value="NAD_dep_DNA_ligaseB"/>
</dbReference>
<dbReference type="SUPFAM" id="SSF56091">
    <property type="entry name" value="DNA ligase/mRNA capping enzyme, catalytic domain"/>
    <property type="match status" value="1"/>
</dbReference>
<dbReference type="NCBIfam" id="NF006592">
    <property type="entry name" value="PRK09125.1"/>
    <property type="match status" value="1"/>
</dbReference>
<feature type="domain" description="ATP-dependent DNA ligase family profile" evidence="7">
    <location>
        <begin position="52"/>
        <end position="206"/>
    </location>
</feature>
<dbReference type="Gene3D" id="3.30.470.30">
    <property type="entry name" value="DNA ligase/mRNA capping enzyme"/>
    <property type="match status" value="1"/>
</dbReference>
<keyword evidence="4" id="KW-0227">DNA damage</keyword>
<dbReference type="GO" id="GO:0006281">
    <property type="term" value="P:DNA repair"/>
    <property type="evidence" value="ECO:0007669"/>
    <property type="project" value="UniProtKB-KW"/>
</dbReference>
<name>A0A545UK62_9GAMM</name>
<dbReference type="PANTHER" id="PTHR47810">
    <property type="entry name" value="DNA LIGASE"/>
    <property type="match status" value="1"/>
</dbReference>
<keyword evidence="5" id="KW-0234">DNA repair</keyword>
<dbReference type="CDD" id="cd07896">
    <property type="entry name" value="Adenylation_kDNA_ligase_like"/>
    <property type="match status" value="1"/>
</dbReference>
<evidence type="ECO:0000259" key="7">
    <source>
        <dbReference type="Pfam" id="PF01068"/>
    </source>
</evidence>
<keyword evidence="3" id="KW-0235">DNA replication</keyword>
<evidence type="ECO:0000313" key="9">
    <source>
        <dbReference type="EMBL" id="TQV89849.1"/>
    </source>
</evidence>
<dbReference type="PANTHER" id="PTHR47810:SF1">
    <property type="entry name" value="DNA LIGASE B"/>
    <property type="match status" value="1"/>
</dbReference>
<dbReference type="CDD" id="cd08041">
    <property type="entry name" value="OBF_kDNA_ligase_like"/>
    <property type="match status" value="1"/>
</dbReference>
<protein>
    <submittedName>
        <fullName evidence="9">DNA ligase</fullName>
    </submittedName>
</protein>
<dbReference type="EMBL" id="VIKS01000001">
    <property type="protein sequence ID" value="TQV89849.1"/>
    <property type="molecule type" value="Genomic_DNA"/>
</dbReference>
<dbReference type="RefSeq" id="WP_142891913.1">
    <property type="nucleotide sequence ID" value="NZ_ML660160.1"/>
</dbReference>
<evidence type="ECO:0000313" key="10">
    <source>
        <dbReference type="Proteomes" id="UP000315439"/>
    </source>
</evidence>
<accession>A0A545UK62</accession>
<evidence type="ECO:0000256" key="5">
    <source>
        <dbReference type="ARBA" id="ARBA00023204"/>
    </source>
</evidence>
<dbReference type="OrthoDB" id="9782700at2"/>
<keyword evidence="10" id="KW-1185">Reference proteome</keyword>
<dbReference type="GO" id="GO:0005524">
    <property type="term" value="F:ATP binding"/>
    <property type="evidence" value="ECO:0007669"/>
    <property type="project" value="InterPro"/>
</dbReference>
<dbReference type="InterPro" id="IPR029319">
    <property type="entry name" value="DNA_ligase_OB"/>
</dbReference>
<dbReference type="Pfam" id="PF14743">
    <property type="entry name" value="DNA_ligase_OB_2"/>
    <property type="match status" value="1"/>
</dbReference>
<dbReference type="SUPFAM" id="SSF50249">
    <property type="entry name" value="Nucleic acid-binding proteins"/>
    <property type="match status" value="1"/>
</dbReference>
<dbReference type="Gene3D" id="2.40.50.140">
    <property type="entry name" value="Nucleic acid-binding proteins"/>
    <property type="match status" value="1"/>
</dbReference>
<evidence type="ECO:0000256" key="3">
    <source>
        <dbReference type="ARBA" id="ARBA00022705"/>
    </source>
</evidence>